<dbReference type="PATRIC" id="fig|84022.5.peg.1093"/>
<protein>
    <submittedName>
        <fullName evidence="1">Uncharacterized protein</fullName>
    </submittedName>
</protein>
<proteinExistence type="predicted"/>
<dbReference type="EMBL" id="CP009687">
    <property type="protein sequence ID" value="AKL97271.1"/>
    <property type="molecule type" value="Genomic_DNA"/>
</dbReference>
<keyword evidence="2" id="KW-1185">Reference proteome</keyword>
<dbReference type="KEGG" id="cace:CACET_c38430"/>
<accession>A0A0D8IAN8</accession>
<reference evidence="1 2" key="1">
    <citation type="submission" date="2014-10" db="EMBL/GenBank/DDBJ databases">
        <title>Genome sequence of Clostridium aceticum DSM 1496.</title>
        <authorList>
            <person name="Poehlein A."/>
            <person name="Schiel-Bengelsdorf B."/>
            <person name="Gottschalk G."/>
            <person name="Duerre P."/>
            <person name="Daniel R."/>
        </authorList>
    </citation>
    <scope>NUCLEOTIDE SEQUENCE [LARGE SCALE GENOMIC DNA]</scope>
    <source>
        <strain evidence="1 2">DSM 1496</strain>
    </source>
</reference>
<evidence type="ECO:0000313" key="2">
    <source>
        <dbReference type="Proteomes" id="UP000035704"/>
    </source>
</evidence>
<sequence length="75" mass="8732">MEGLVSHIISTREQVFGMLPCAIFIYYNLRKYSLGALKGFYLISRETNSHTKDKFYVEVTFMGLCEIYIKVKRGI</sequence>
<dbReference type="Proteomes" id="UP000035704">
    <property type="component" value="Chromosome"/>
</dbReference>
<name>A0A0D8IAN8_9CLOT</name>
<gene>
    <name evidence="1" type="ORF">CACET_c38430</name>
</gene>
<organism evidence="1 2">
    <name type="scientific">Clostridium aceticum</name>
    <dbReference type="NCBI Taxonomy" id="84022"/>
    <lineage>
        <taxon>Bacteria</taxon>
        <taxon>Bacillati</taxon>
        <taxon>Bacillota</taxon>
        <taxon>Clostridia</taxon>
        <taxon>Eubacteriales</taxon>
        <taxon>Clostridiaceae</taxon>
        <taxon>Clostridium</taxon>
    </lineage>
</organism>
<dbReference type="STRING" id="84022.CACET_c38430"/>
<evidence type="ECO:0000313" key="1">
    <source>
        <dbReference type="EMBL" id="AKL97271.1"/>
    </source>
</evidence>
<dbReference type="AlphaFoldDB" id="A0A0D8IAN8"/>